<keyword evidence="2" id="KW-0614">Plasmid</keyword>
<accession>B5RNI2</accession>
<proteinExistence type="predicted"/>
<dbReference type="Proteomes" id="UP000000611">
    <property type="component" value="Plasmid pl165"/>
</dbReference>
<sequence>MQRNNILLAVILMLFIGCDLDSGIGLLRGVLDKLDGKSISSDGMIDFKNDDINGINGKDKGNLVKREELVPNVEGLVPNVAEKQYLEPGDIDINDIDINDIDNIDVDKINDYTYPWDSSPKSFRILLKKLEKAQQRLQYVYDIWDKACSERNIAYELCSKALAALNEFVKAKGGNSIDYSDNKYFELTKEVDRKWDDYQKAAEEEKRTREDVRKADDYCLKLEATIEVLMSPFMPEKQKSQDSSPELQSEQSEELSKEQLES</sequence>
<evidence type="ECO:0000313" key="3">
    <source>
        <dbReference type="Proteomes" id="UP000000611"/>
    </source>
</evidence>
<evidence type="ECO:0000313" key="2">
    <source>
        <dbReference type="EMBL" id="ACH93918.1"/>
    </source>
</evidence>
<dbReference type="PROSITE" id="PS51257">
    <property type="entry name" value="PROKAR_LIPOPROTEIN"/>
    <property type="match status" value="1"/>
</dbReference>
<feature type="compositionally biased region" description="Low complexity" evidence="1">
    <location>
        <begin position="241"/>
        <end position="250"/>
    </location>
</feature>
<dbReference type="KEGG" id="bdu:BDU_1127"/>
<keyword evidence="3" id="KW-1185">Reference proteome</keyword>
<protein>
    <submittedName>
        <fullName evidence="2">Lipoprotein</fullName>
    </submittedName>
</protein>
<dbReference type="EMBL" id="CP000979">
    <property type="protein sequence ID" value="ACH93918.1"/>
    <property type="molecule type" value="Genomic_DNA"/>
</dbReference>
<dbReference type="RefSeq" id="WP_012539456.1">
    <property type="nucleotide sequence ID" value="NC_011247.1"/>
</dbReference>
<dbReference type="OrthoDB" id="10016942at2"/>
<gene>
    <name evidence="2" type="ordered locus">BDU_1127</name>
</gene>
<dbReference type="AlphaFoldDB" id="B5RNI2"/>
<geneLocation type="plasmid" evidence="2 3">
    <name>pl165</name>
</geneLocation>
<evidence type="ECO:0000256" key="1">
    <source>
        <dbReference type="SAM" id="MobiDB-lite"/>
    </source>
</evidence>
<feature type="region of interest" description="Disordered" evidence="1">
    <location>
        <begin position="232"/>
        <end position="262"/>
    </location>
</feature>
<reference evidence="2 3" key="1">
    <citation type="journal article" date="2008" name="PLoS Genet.">
        <title>The genome of Borrelia recurrentis, the agent of deadly louse-borne relapsing fever, is a degraded subset of tick-borne Borrelia duttonii.</title>
        <authorList>
            <person name="Lescot M."/>
            <person name="Audic S."/>
            <person name="Robert C."/>
            <person name="Nguyen T.T."/>
            <person name="Blanc G."/>
            <person name="Cutler S.J."/>
            <person name="Wincker P."/>
            <person name="Couloux A."/>
            <person name="Claverie J.-M."/>
            <person name="Raoult D."/>
            <person name="Drancourt M."/>
        </authorList>
    </citation>
    <scope>NUCLEOTIDE SEQUENCE [LARGE SCALE GENOMIC DNA]</scope>
    <source>
        <strain evidence="2 3">Ly</strain>
    </source>
</reference>
<organism evidence="2 3">
    <name type="scientific">Borrelia duttonii (strain Ly)</name>
    <dbReference type="NCBI Taxonomy" id="412419"/>
    <lineage>
        <taxon>Bacteria</taxon>
        <taxon>Pseudomonadati</taxon>
        <taxon>Spirochaetota</taxon>
        <taxon>Spirochaetia</taxon>
        <taxon>Spirochaetales</taxon>
        <taxon>Borreliaceae</taxon>
        <taxon>Borrelia</taxon>
    </lineage>
</organism>
<name>B5RNI2_BORDL</name>
<keyword evidence="2" id="KW-0449">Lipoprotein</keyword>
<dbReference type="HOGENOM" id="CLU_1060359_0_0_12"/>